<sequence length="212" mass="21770">MLGKYEMIALGLGGGTASSVAGMLSTYKSTEVVVSEADTKDVGAQTPTEQEDKGDSVSGFESPQDATTSEEGATSESVSEGDGVTAQQPSLGQEMGVQDPDLDVEEIKSTTADSETGDNADGKVNQADSDELGTPSLQKYDDLQVQGTPTNAEGGETSDIPLGDKKDSEGPKVDPTTKQIAEPKSNVKIVSAQEPVSSVPVASTPQITTISP</sequence>
<protein>
    <submittedName>
        <fullName evidence="2">Uncharacterized protein</fullName>
    </submittedName>
</protein>
<dbReference type="RefSeq" id="WP_024071597.1">
    <property type="nucleotide sequence ID" value="NC_023062.1"/>
</dbReference>
<feature type="compositionally biased region" description="Basic and acidic residues" evidence="1">
    <location>
        <begin position="162"/>
        <end position="172"/>
    </location>
</feature>
<dbReference type="EMBL" id="CP006935">
    <property type="protein sequence ID" value="AHC40568.1"/>
    <property type="molecule type" value="Genomic_DNA"/>
</dbReference>
<feature type="compositionally biased region" description="Polar residues" evidence="1">
    <location>
        <begin position="59"/>
        <end position="78"/>
    </location>
</feature>
<keyword evidence="3" id="KW-1185">Reference proteome</keyword>
<evidence type="ECO:0000313" key="3">
    <source>
        <dbReference type="Proteomes" id="UP000018745"/>
    </source>
</evidence>
<name>A0ABN4BSN7_9MOLU</name>
<feature type="region of interest" description="Disordered" evidence="1">
    <location>
        <begin position="33"/>
        <end position="212"/>
    </location>
</feature>
<dbReference type="Proteomes" id="UP000018745">
    <property type="component" value="Chromosome"/>
</dbReference>
<proteinExistence type="predicted"/>
<feature type="compositionally biased region" description="Polar residues" evidence="1">
    <location>
        <begin position="194"/>
        <end position="212"/>
    </location>
</feature>
<organism evidence="2 3">
    <name type="scientific">Mycoplasma ovis str. Michigan</name>
    <dbReference type="NCBI Taxonomy" id="1415773"/>
    <lineage>
        <taxon>Bacteria</taxon>
        <taxon>Bacillati</taxon>
        <taxon>Mycoplasmatota</taxon>
        <taxon>Mollicutes</taxon>
        <taxon>Mycoplasmataceae</taxon>
        <taxon>Mycoplasma</taxon>
    </lineage>
</organism>
<evidence type="ECO:0000256" key="1">
    <source>
        <dbReference type="SAM" id="MobiDB-lite"/>
    </source>
</evidence>
<accession>A0ABN4BSN7</accession>
<gene>
    <name evidence="2" type="ORF">OVS_04205</name>
</gene>
<reference evidence="2 3" key="1">
    <citation type="journal article" date="2014" name="Genome Announc.">
        <title>Complete Genome Sequence of Mycoplasma ovis Strain Michigan, a Hemoplasma of Sheep with Two Distinct 16S rRNA Genes.</title>
        <authorList>
            <person name="Deshuillers P.L."/>
            <person name="Santos A.P."/>
            <person name="do Nascimento N.C."/>
            <person name="Hampel J.A."/>
            <person name="Bergin I.L."/>
            <person name="Dyson M.C."/>
            <person name="Messick J.B."/>
        </authorList>
    </citation>
    <scope>NUCLEOTIDE SEQUENCE [LARGE SCALE GENOMIC DNA]</scope>
    <source>
        <strain evidence="2 3">Michigan</strain>
    </source>
</reference>
<evidence type="ECO:0000313" key="2">
    <source>
        <dbReference type="EMBL" id="AHC40568.1"/>
    </source>
</evidence>